<accession>A0ABU2M5V7</accession>
<keyword evidence="3" id="KW-1185">Reference proteome</keyword>
<evidence type="ECO:0000313" key="2">
    <source>
        <dbReference type="EMBL" id="MDT0328034.1"/>
    </source>
</evidence>
<proteinExistence type="predicted"/>
<sequence length="117" mass="13359">MLIPPLCNESRLDHQGRLSTCHLETGHPGPHEDARGETWEPPGVVLERLRKTWGRTHRIAWTGSLWMATAYDRTSHWRTEIEPTPDQLEERLRTRAKAAPSPIPRPRASGLDATEPR</sequence>
<dbReference type="Proteomes" id="UP001183390">
    <property type="component" value="Unassembled WGS sequence"/>
</dbReference>
<dbReference type="EMBL" id="JAVREP010000003">
    <property type="protein sequence ID" value="MDT0328034.1"/>
    <property type="molecule type" value="Genomic_DNA"/>
</dbReference>
<protein>
    <recommendedName>
        <fullName evidence="4">Transposase</fullName>
    </recommendedName>
</protein>
<evidence type="ECO:0008006" key="4">
    <source>
        <dbReference type="Google" id="ProtNLM"/>
    </source>
</evidence>
<evidence type="ECO:0000256" key="1">
    <source>
        <dbReference type="SAM" id="MobiDB-lite"/>
    </source>
</evidence>
<name>A0ABU2M5V7_9ACTN</name>
<organism evidence="2 3">
    <name type="scientific">Nocardiopsis lambiniae</name>
    <dbReference type="NCBI Taxonomy" id="3075539"/>
    <lineage>
        <taxon>Bacteria</taxon>
        <taxon>Bacillati</taxon>
        <taxon>Actinomycetota</taxon>
        <taxon>Actinomycetes</taxon>
        <taxon>Streptosporangiales</taxon>
        <taxon>Nocardiopsidaceae</taxon>
        <taxon>Nocardiopsis</taxon>
    </lineage>
</organism>
<comment type="caution">
    <text evidence="2">The sequence shown here is derived from an EMBL/GenBank/DDBJ whole genome shotgun (WGS) entry which is preliminary data.</text>
</comment>
<dbReference type="RefSeq" id="WP_311510782.1">
    <property type="nucleotide sequence ID" value="NZ_JAVREP010000003.1"/>
</dbReference>
<gene>
    <name evidence="2" type="ORF">RM479_06370</name>
</gene>
<reference evidence="3" key="1">
    <citation type="submission" date="2023-07" db="EMBL/GenBank/DDBJ databases">
        <title>30 novel species of actinomycetes from the DSMZ collection.</title>
        <authorList>
            <person name="Nouioui I."/>
        </authorList>
    </citation>
    <scope>NUCLEOTIDE SEQUENCE [LARGE SCALE GENOMIC DNA]</scope>
    <source>
        <strain evidence="3">DSM 44743</strain>
    </source>
</reference>
<evidence type="ECO:0000313" key="3">
    <source>
        <dbReference type="Proteomes" id="UP001183390"/>
    </source>
</evidence>
<feature type="region of interest" description="Disordered" evidence="1">
    <location>
        <begin position="93"/>
        <end position="117"/>
    </location>
</feature>